<gene>
    <name evidence="2" type="ORF">PLXY2_LOCUS12937</name>
</gene>
<sequence length="73" mass="7851">MAPGEAAAARQGKKTFNAKPRPPRKGRYHAFPSGGDGQPHSPVTTSIRAPRSEGRAWIVVLKIRNAAELCQCV</sequence>
<name>A0A8S4G5D2_PLUXY</name>
<accession>A0A8S4G5D2</accession>
<keyword evidence="3" id="KW-1185">Reference proteome</keyword>
<evidence type="ECO:0000313" key="2">
    <source>
        <dbReference type="EMBL" id="CAG9134667.1"/>
    </source>
</evidence>
<dbReference type="EMBL" id="CAJHNJ030000083">
    <property type="protein sequence ID" value="CAG9134667.1"/>
    <property type="molecule type" value="Genomic_DNA"/>
</dbReference>
<feature type="region of interest" description="Disordered" evidence="1">
    <location>
        <begin position="1"/>
        <end position="49"/>
    </location>
</feature>
<proteinExistence type="predicted"/>
<organism evidence="2 3">
    <name type="scientific">Plutella xylostella</name>
    <name type="common">Diamondback moth</name>
    <name type="synonym">Plutella maculipennis</name>
    <dbReference type="NCBI Taxonomy" id="51655"/>
    <lineage>
        <taxon>Eukaryota</taxon>
        <taxon>Metazoa</taxon>
        <taxon>Ecdysozoa</taxon>
        <taxon>Arthropoda</taxon>
        <taxon>Hexapoda</taxon>
        <taxon>Insecta</taxon>
        <taxon>Pterygota</taxon>
        <taxon>Neoptera</taxon>
        <taxon>Endopterygota</taxon>
        <taxon>Lepidoptera</taxon>
        <taxon>Glossata</taxon>
        <taxon>Ditrysia</taxon>
        <taxon>Yponomeutoidea</taxon>
        <taxon>Plutellidae</taxon>
        <taxon>Plutella</taxon>
    </lineage>
</organism>
<dbReference type="AlphaFoldDB" id="A0A8S4G5D2"/>
<comment type="caution">
    <text evidence="2">The sequence shown here is derived from an EMBL/GenBank/DDBJ whole genome shotgun (WGS) entry which is preliminary data.</text>
</comment>
<evidence type="ECO:0000256" key="1">
    <source>
        <dbReference type="SAM" id="MobiDB-lite"/>
    </source>
</evidence>
<dbReference type="Proteomes" id="UP000653454">
    <property type="component" value="Unassembled WGS sequence"/>
</dbReference>
<evidence type="ECO:0000313" key="3">
    <source>
        <dbReference type="Proteomes" id="UP000653454"/>
    </source>
</evidence>
<reference evidence="2" key="1">
    <citation type="submission" date="2020-11" db="EMBL/GenBank/DDBJ databases">
        <authorList>
            <person name="Whiteford S."/>
        </authorList>
    </citation>
    <scope>NUCLEOTIDE SEQUENCE</scope>
</reference>
<protein>
    <submittedName>
        <fullName evidence="2">(diamondback moth) hypothetical protein</fullName>
    </submittedName>
</protein>